<name>A0A502KRP4_9GAMM</name>
<evidence type="ECO:0000313" key="1">
    <source>
        <dbReference type="EMBL" id="TPH13844.1"/>
    </source>
</evidence>
<gene>
    <name evidence="1" type="ORF">EPA86_11975</name>
</gene>
<protein>
    <submittedName>
        <fullName evidence="1">DUF3549 family protein</fullName>
    </submittedName>
</protein>
<evidence type="ECO:0000313" key="2">
    <source>
        <dbReference type="Proteomes" id="UP000315303"/>
    </source>
</evidence>
<dbReference type="Proteomes" id="UP000315303">
    <property type="component" value="Unassembled WGS sequence"/>
</dbReference>
<keyword evidence="2" id="KW-1185">Reference proteome</keyword>
<dbReference type="EMBL" id="SAWY01000027">
    <property type="protein sequence ID" value="TPH13844.1"/>
    <property type="molecule type" value="Genomic_DNA"/>
</dbReference>
<dbReference type="InterPro" id="IPR021936">
    <property type="entry name" value="DUF3549"/>
</dbReference>
<accession>A0A502KRP4</accession>
<dbReference type="AlphaFoldDB" id="A0A502KRP4"/>
<dbReference type="RefSeq" id="WP_140603929.1">
    <property type="nucleotide sequence ID" value="NZ_SAWY01000027.1"/>
</dbReference>
<comment type="caution">
    <text evidence="1">The sequence shown here is derived from an EMBL/GenBank/DDBJ whole genome shotgun (WGS) entry which is preliminary data.</text>
</comment>
<organism evidence="1 2">
    <name type="scientific">Litorilituus lipolyticus</name>
    <dbReference type="NCBI Taxonomy" id="2491017"/>
    <lineage>
        <taxon>Bacteria</taxon>
        <taxon>Pseudomonadati</taxon>
        <taxon>Pseudomonadota</taxon>
        <taxon>Gammaproteobacteria</taxon>
        <taxon>Alteromonadales</taxon>
        <taxon>Colwelliaceae</taxon>
        <taxon>Litorilituus</taxon>
    </lineage>
</organism>
<dbReference type="Pfam" id="PF12069">
    <property type="entry name" value="DUF3549"/>
    <property type="match status" value="1"/>
</dbReference>
<proteinExistence type="predicted"/>
<reference evidence="1 2" key="1">
    <citation type="submission" date="2019-01" db="EMBL/GenBank/DDBJ databases">
        <title>Litorilituus lipolytica sp. nov., isolated from intertidal sand of the Yellow Sea in China.</title>
        <authorList>
            <person name="Liu A."/>
        </authorList>
    </citation>
    <scope>NUCLEOTIDE SEQUENCE [LARGE SCALE GENOMIC DNA]</scope>
    <source>
        <strain evidence="1 2">RZ04</strain>
    </source>
</reference>
<sequence>MTNIETISQLLQLSGSQYRLFDMGRKIEKISKDLFEKIELNQLPYPTPSQGHAFIAIAFWQKMSPEPYLWLVKLPLDERGLLNQAARNHFIAIIVEALGSDLTKDPTEQQEELLKNNPYLFTPAQYKLASLNSKLKVELKQNASEYFSPFLQYISTESNWQEWQNVGVQGITDFVARINQDNHSKLLIKALPSLPEEVLLPICGALENENLTIDLIGALIAQLTTSLQSSNSNSQVSQYLLRSLSGNSEHVKVRAFIKGLLQQDAVAAELLITLSGRCWMSLSEPDVLMAFFEHLVITKDIALFNSIFKDLVAIPAIRPVVFQCMRADNRSQGLAQAIGNLFNQA</sequence>
<dbReference type="OrthoDB" id="5597089at2"/>